<gene>
    <name evidence="4" type="ORF">M153_38690003</name>
</gene>
<dbReference type="Pfam" id="PF00004">
    <property type="entry name" value="AAA"/>
    <property type="match status" value="1"/>
</dbReference>
<dbReference type="GO" id="GO:0016887">
    <property type="term" value="F:ATP hydrolysis activity"/>
    <property type="evidence" value="ECO:0007669"/>
    <property type="project" value="InterPro"/>
</dbReference>
<feature type="region of interest" description="Disordered" evidence="1">
    <location>
        <begin position="1"/>
        <end position="23"/>
    </location>
</feature>
<name>A0A0R0LT29_9MICR</name>
<accession>A0A0R0LT29</accession>
<dbReference type="InterPro" id="IPR003959">
    <property type="entry name" value="ATPase_AAA_core"/>
</dbReference>
<evidence type="ECO:0000313" key="5">
    <source>
        <dbReference type="Proteomes" id="UP000051530"/>
    </source>
</evidence>
<dbReference type="Gene3D" id="3.40.50.300">
    <property type="entry name" value="P-loop containing nucleotide triphosphate hydrolases"/>
    <property type="match status" value="1"/>
</dbReference>
<dbReference type="AlphaFoldDB" id="A0A0R0LT29"/>
<dbReference type="SMART" id="SM00382">
    <property type="entry name" value="AAA"/>
    <property type="match status" value="1"/>
</dbReference>
<keyword evidence="2" id="KW-1133">Transmembrane helix</keyword>
<dbReference type="InterPro" id="IPR003593">
    <property type="entry name" value="AAA+_ATPase"/>
</dbReference>
<proteinExistence type="predicted"/>
<sequence>DNQSDDNQSIHFQDIDRFYDQPSNCNEKTEIQNVDGLNQKSAHISEDQEYEQESTEDPDVLSENDRKLQYFVKHNAESELSKDITIDLLTYLVAYKLINNRPNQNKSSNKRTKLYKMGAVLIIIIFSMIMLYLFIKNGGENNSEAYKIVNDPTIFGSVNYFGKENVMETMIGRITRMVALIEKNDKKLLQSKITAAKKNFLFYGEPGTGKTHFVKKYAFLLDQNLKMHELRKQKQNLNSISTKERLNLLKGMKPKVRLISIQPSSLNDKYVGGTEKNIHKLWEHAKNDKSYDITIIFMDEIDSFFAKRKEENSEHSTNVKSEFLCILDGVRSDLSDRVIFIGATNMPKQLDEAFLRRFHTKICFKKPSDDERRQLIESFMNYNEIRFNESEIAQIVKDSKDLSQSQIARIFSDAADLSDDLTYTADCNDLRILLQNIAQAGNNTDQELAEININMRGTEHGYVYLNNVTDESN</sequence>
<dbReference type="Proteomes" id="UP000051530">
    <property type="component" value="Unassembled WGS sequence"/>
</dbReference>
<dbReference type="VEuPathDB" id="MicrosporidiaDB:M153_38690003"/>
<evidence type="ECO:0000256" key="1">
    <source>
        <dbReference type="SAM" id="MobiDB-lite"/>
    </source>
</evidence>
<comment type="caution">
    <text evidence="4">The sequence shown here is derived from an EMBL/GenBank/DDBJ whole genome shotgun (WGS) entry which is preliminary data.</text>
</comment>
<keyword evidence="2" id="KW-0472">Membrane</keyword>
<dbReference type="PANTHER" id="PTHR23074:SF83">
    <property type="entry name" value="VACUOLAR PROTEIN SORTING-ASSOCIATED PROTEIN 4A"/>
    <property type="match status" value="1"/>
</dbReference>
<feature type="transmembrane region" description="Helical" evidence="2">
    <location>
        <begin position="114"/>
        <end position="135"/>
    </location>
</feature>
<dbReference type="InterPro" id="IPR050304">
    <property type="entry name" value="MT-severing_AAA_ATPase"/>
</dbReference>
<feature type="non-terminal residue" evidence="4">
    <location>
        <position position="1"/>
    </location>
</feature>
<dbReference type="OrthoDB" id="39734at2759"/>
<reference evidence="4 5" key="1">
    <citation type="submission" date="2015-07" db="EMBL/GenBank/DDBJ databases">
        <title>The genome of Pseudoloma neurophilia, a relevant intracellular parasite of the zebrafish.</title>
        <authorList>
            <person name="Ndikumana S."/>
            <person name="Pelin A."/>
            <person name="Sanders J."/>
            <person name="Corradi N."/>
        </authorList>
    </citation>
    <scope>NUCLEOTIDE SEQUENCE [LARGE SCALE GENOMIC DNA]</scope>
    <source>
        <strain evidence="4 5">MK1</strain>
    </source>
</reference>
<dbReference type="GO" id="GO:0005524">
    <property type="term" value="F:ATP binding"/>
    <property type="evidence" value="ECO:0007669"/>
    <property type="project" value="InterPro"/>
</dbReference>
<feature type="compositionally biased region" description="Polar residues" evidence="1">
    <location>
        <begin position="1"/>
        <end position="11"/>
    </location>
</feature>
<feature type="domain" description="AAA+ ATPase" evidence="3">
    <location>
        <begin position="196"/>
        <end position="368"/>
    </location>
</feature>
<dbReference type="PANTHER" id="PTHR23074">
    <property type="entry name" value="AAA DOMAIN-CONTAINING"/>
    <property type="match status" value="1"/>
</dbReference>
<evidence type="ECO:0000256" key="2">
    <source>
        <dbReference type="SAM" id="Phobius"/>
    </source>
</evidence>
<dbReference type="EMBL" id="LGUB01000782">
    <property type="protein sequence ID" value="KRH92633.1"/>
    <property type="molecule type" value="Genomic_DNA"/>
</dbReference>
<keyword evidence="5" id="KW-1185">Reference proteome</keyword>
<evidence type="ECO:0000313" key="4">
    <source>
        <dbReference type="EMBL" id="KRH92633.1"/>
    </source>
</evidence>
<protein>
    <submittedName>
        <fullName evidence="4">AAA+-type ATPase</fullName>
    </submittedName>
</protein>
<organism evidence="4 5">
    <name type="scientific">Pseudoloma neurophilia</name>
    <dbReference type="NCBI Taxonomy" id="146866"/>
    <lineage>
        <taxon>Eukaryota</taxon>
        <taxon>Fungi</taxon>
        <taxon>Fungi incertae sedis</taxon>
        <taxon>Microsporidia</taxon>
        <taxon>Pseudoloma</taxon>
    </lineage>
</organism>
<keyword evidence="2" id="KW-0812">Transmembrane</keyword>
<evidence type="ECO:0000259" key="3">
    <source>
        <dbReference type="SMART" id="SM00382"/>
    </source>
</evidence>
<dbReference type="SUPFAM" id="SSF52540">
    <property type="entry name" value="P-loop containing nucleoside triphosphate hydrolases"/>
    <property type="match status" value="1"/>
</dbReference>
<dbReference type="InterPro" id="IPR027417">
    <property type="entry name" value="P-loop_NTPase"/>
</dbReference>